<dbReference type="SUPFAM" id="SSF46785">
    <property type="entry name" value="Winged helix' DNA-binding domain"/>
    <property type="match status" value="1"/>
</dbReference>
<evidence type="ECO:0000256" key="3">
    <source>
        <dbReference type="ARBA" id="ARBA00023125"/>
    </source>
</evidence>
<dbReference type="InterPro" id="IPR005119">
    <property type="entry name" value="LysR_subst-bd"/>
</dbReference>
<sequence length="293" mass="33455">MVREHKKVERLMLFVEVAESLSFSRAAEALGVSRGYLSEQIRRLEMELGATLLIRSTRSVRLSEEGLSVYRHMSKVRGSLVDLERELAHSPEGFSGELRITAPVLFAERFLLDVCHEFQREHPQLRVHLDVSYTSHDLGRDRFDLAFRSTQAPPHNMVARSLWKYPAICCAAPEYLASYGQPTGLQQLAEHDCLLFAGHDRWSFKNGEVAVTGGMAVNDHRLLKQLAMEGRGIVRVAEYLVDRELADGRLVRLLQDEESDWRVIYMIYPPRLRESGKLKAFIGAVRQAMPTHR</sequence>
<dbReference type="Proteomes" id="UP000019113">
    <property type="component" value="Unassembled WGS sequence"/>
</dbReference>
<dbReference type="Pfam" id="PF03466">
    <property type="entry name" value="LysR_substrate"/>
    <property type="match status" value="1"/>
</dbReference>
<feature type="domain" description="HTH lysR-type" evidence="5">
    <location>
        <begin position="11"/>
        <end position="63"/>
    </location>
</feature>
<dbReference type="GO" id="GO:0003700">
    <property type="term" value="F:DNA-binding transcription factor activity"/>
    <property type="evidence" value="ECO:0007669"/>
    <property type="project" value="InterPro"/>
</dbReference>
<dbReference type="PROSITE" id="PS50931">
    <property type="entry name" value="HTH_LYSR"/>
    <property type="match status" value="1"/>
</dbReference>
<dbReference type="OrthoDB" id="9786526at2"/>
<name>W1N7X2_9GAMM</name>
<dbReference type="EMBL" id="AVBC01000021">
    <property type="protein sequence ID" value="ERL51657.1"/>
    <property type="molecule type" value="Genomic_DNA"/>
</dbReference>
<dbReference type="Pfam" id="PF00126">
    <property type="entry name" value="HTH_1"/>
    <property type="match status" value="1"/>
</dbReference>
<dbReference type="InterPro" id="IPR036390">
    <property type="entry name" value="WH_DNA-bd_sf"/>
</dbReference>
<dbReference type="PATRIC" id="fig|1178482.3.peg.1719"/>
<dbReference type="FunFam" id="1.10.10.10:FF:000001">
    <property type="entry name" value="LysR family transcriptional regulator"/>
    <property type="match status" value="1"/>
</dbReference>
<keyword evidence="7" id="KW-1185">Reference proteome</keyword>
<evidence type="ECO:0000259" key="5">
    <source>
        <dbReference type="PROSITE" id="PS50931"/>
    </source>
</evidence>
<dbReference type="InterPro" id="IPR036388">
    <property type="entry name" value="WH-like_DNA-bd_sf"/>
</dbReference>
<evidence type="ECO:0000256" key="2">
    <source>
        <dbReference type="ARBA" id="ARBA00023015"/>
    </source>
</evidence>
<dbReference type="Gene3D" id="3.40.190.290">
    <property type="match status" value="1"/>
</dbReference>
<dbReference type="PANTHER" id="PTHR30537:SF5">
    <property type="entry name" value="HTH-TYPE TRANSCRIPTIONAL ACTIVATOR TTDR-RELATED"/>
    <property type="match status" value="1"/>
</dbReference>
<dbReference type="eggNOG" id="COG0583">
    <property type="taxonomic scope" value="Bacteria"/>
</dbReference>
<evidence type="ECO:0000313" key="6">
    <source>
        <dbReference type="EMBL" id="ERL51657.1"/>
    </source>
</evidence>
<reference evidence="6 7" key="1">
    <citation type="submission" date="2013-08" db="EMBL/GenBank/DDBJ databases">
        <title>draft genome of Halomonas huanghegensis, strain BJGMM-B45T.</title>
        <authorList>
            <person name="Miao C."/>
            <person name="Wan Y."/>
            <person name="Jin W."/>
        </authorList>
    </citation>
    <scope>NUCLEOTIDE SEQUENCE [LARGE SCALE GENOMIC DNA]</scope>
    <source>
        <strain evidence="6 7">BJGMM-B45</strain>
    </source>
</reference>
<accession>W1N7X2</accession>
<keyword evidence="2" id="KW-0805">Transcription regulation</keyword>
<evidence type="ECO:0000256" key="1">
    <source>
        <dbReference type="ARBA" id="ARBA00009437"/>
    </source>
</evidence>
<dbReference type="PANTHER" id="PTHR30537">
    <property type="entry name" value="HTH-TYPE TRANSCRIPTIONAL REGULATOR"/>
    <property type="match status" value="1"/>
</dbReference>
<proteinExistence type="inferred from homology"/>
<dbReference type="GO" id="GO:0006351">
    <property type="term" value="P:DNA-templated transcription"/>
    <property type="evidence" value="ECO:0007669"/>
    <property type="project" value="TreeGrafter"/>
</dbReference>
<comment type="similarity">
    <text evidence="1">Belongs to the LysR transcriptional regulatory family.</text>
</comment>
<dbReference type="KEGG" id="hhu:AR456_14340"/>
<organism evidence="6 7">
    <name type="scientific">Halomonas huangheensis</name>
    <dbReference type="NCBI Taxonomy" id="1178482"/>
    <lineage>
        <taxon>Bacteria</taxon>
        <taxon>Pseudomonadati</taxon>
        <taxon>Pseudomonadota</taxon>
        <taxon>Gammaproteobacteria</taxon>
        <taxon>Oceanospirillales</taxon>
        <taxon>Halomonadaceae</taxon>
        <taxon>Halomonas</taxon>
    </lineage>
</organism>
<evidence type="ECO:0000256" key="4">
    <source>
        <dbReference type="ARBA" id="ARBA00023163"/>
    </source>
</evidence>
<protein>
    <recommendedName>
        <fullName evidence="5">HTH lysR-type domain-containing protein</fullName>
    </recommendedName>
</protein>
<keyword evidence="4" id="KW-0804">Transcription</keyword>
<dbReference type="GO" id="GO:0043565">
    <property type="term" value="F:sequence-specific DNA binding"/>
    <property type="evidence" value="ECO:0007669"/>
    <property type="project" value="TreeGrafter"/>
</dbReference>
<dbReference type="CDD" id="cd08422">
    <property type="entry name" value="PBP2_CrgA_like"/>
    <property type="match status" value="1"/>
</dbReference>
<keyword evidence="3" id="KW-0238">DNA-binding</keyword>
<dbReference type="Gene3D" id="1.10.10.10">
    <property type="entry name" value="Winged helix-like DNA-binding domain superfamily/Winged helix DNA-binding domain"/>
    <property type="match status" value="1"/>
</dbReference>
<gene>
    <name evidence="6" type="ORF">BJB45_12775</name>
</gene>
<dbReference type="InterPro" id="IPR000847">
    <property type="entry name" value="LysR_HTH_N"/>
</dbReference>
<dbReference type="SUPFAM" id="SSF53850">
    <property type="entry name" value="Periplasmic binding protein-like II"/>
    <property type="match status" value="1"/>
</dbReference>
<dbReference type="AlphaFoldDB" id="W1N7X2"/>
<comment type="caution">
    <text evidence="6">The sequence shown here is derived from an EMBL/GenBank/DDBJ whole genome shotgun (WGS) entry which is preliminary data.</text>
</comment>
<dbReference type="STRING" id="1178482.AR456_14340"/>
<evidence type="ECO:0000313" key="7">
    <source>
        <dbReference type="Proteomes" id="UP000019113"/>
    </source>
</evidence>
<dbReference type="PRINTS" id="PR00039">
    <property type="entry name" value="HTHLYSR"/>
</dbReference>
<dbReference type="InterPro" id="IPR058163">
    <property type="entry name" value="LysR-type_TF_proteobact-type"/>
</dbReference>